<dbReference type="PROSITE" id="PS50110">
    <property type="entry name" value="RESPONSE_REGULATORY"/>
    <property type="match status" value="2"/>
</dbReference>
<feature type="modified residue" description="4-aspartylphosphate" evidence="8">
    <location>
        <position position="56"/>
    </location>
</feature>
<dbReference type="InterPro" id="IPR000014">
    <property type="entry name" value="PAS"/>
</dbReference>
<keyword evidence="5" id="KW-0547">Nucleotide-binding</keyword>
<comment type="catalytic activity">
    <reaction evidence="1">
        <text>ATP + protein L-histidine = ADP + protein N-phospho-L-histidine.</text>
        <dbReference type="EC" id="2.7.13.3"/>
    </reaction>
</comment>
<dbReference type="PANTHER" id="PTHR41523">
    <property type="entry name" value="TWO-COMPONENT SYSTEM SENSOR PROTEIN"/>
    <property type="match status" value="1"/>
</dbReference>
<evidence type="ECO:0000256" key="8">
    <source>
        <dbReference type="PROSITE-ProRule" id="PRU00169"/>
    </source>
</evidence>
<organism evidence="10 11">
    <name type="scientific">Sphingomonas bacterium</name>
    <dbReference type="NCBI Taxonomy" id="1895847"/>
    <lineage>
        <taxon>Bacteria</taxon>
        <taxon>Pseudomonadati</taxon>
        <taxon>Pseudomonadota</taxon>
        <taxon>Alphaproteobacteria</taxon>
        <taxon>Sphingomonadales</taxon>
        <taxon>Sphingomonadaceae</taxon>
        <taxon>Sphingomonas</taxon>
    </lineage>
</organism>
<proteinExistence type="predicted"/>
<dbReference type="Proteomes" id="UP000262699">
    <property type="component" value="Unassembled WGS sequence"/>
</dbReference>
<reference evidence="10 11" key="1">
    <citation type="journal article" date="2018" name="Nat. Biotechnol.">
        <title>A standardized bacterial taxonomy based on genome phylogeny substantially revises the tree of life.</title>
        <authorList>
            <person name="Parks D.H."/>
            <person name="Chuvochina M."/>
            <person name="Waite D.W."/>
            <person name="Rinke C."/>
            <person name="Skarshewski A."/>
            <person name="Chaumeil P.A."/>
            <person name="Hugenholtz P."/>
        </authorList>
    </citation>
    <scope>NUCLEOTIDE SEQUENCE [LARGE SCALE GENOMIC DNA]</scope>
    <source>
        <strain evidence="10">UBA9015</strain>
    </source>
</reference>
<evidence type="ECO:0000256" key="3">
    <source>
        <dbReference type="ARBA" id="ARBA00022553"/>
    </source>
</evidence>
<comment type="caution">
    <text evidence="10">The sequence shown here is derived from an EMBL/GenBank/DDBJ whole genome shotgun (WGS) entry which is preliminary data.</text>
</comment>
<dbReference type="InterPro" id="IPR035965">
    <property type="entry name" value="PAS-like_dom_sf"/>
</dbReference>
<dbReference type="EMBL" id="DOYJ01000153">
    <property type="protein sequence ID" value="HCB75597.1"/>
    <property type="molecule type" value="Genomic_DNA"/>
</dbReference>
<protein>
    <recommendedName>
        <fullName evidence="2">histidine kinase</fullName>
        <ecNumber evidence="2">2.7.13.3</ecNumber>
    </recommendedName>
</protein>
<dbReference type="Pfam" id="PF07536">
    <property type="entry name" value="HWE_HK"/>
    <property type="match status" value="1"/>
</dbReference>
<evidence type="ECO:0000256" key="4">
    <source>
        <dbReference type="ARBA" id="ARBA00022679"/>
    </source>
</evidence>
<keyword evidence="4" id="KW-0808">Transferase</keyword>
<dbReference type="InterPro" id="IPR011102">
    <property type="entry name" value="Sig_transdc_His_kinase_HWE"/>
</dbReference>
<dbReference type="CDD" id="cd00130">
    <property type="entry name" value="PAS"/>
    <property type="match status" value="1"/>
</dbReference>
<dbReference type="SMART" id="SM00911">
    <property type="entry name" value="HWE_HK"/>
    <property type="match status" value="1"/>
</dbReference>
<feature type="modified residue" description="4-aspartylphosphate" evidence="8">
    <location>
        <position position="536"/>
    </location>
</feature>
<evidence type="ECO:0000256" key="7">
    <source>
        <dbReference type="ARBA" id="ARBA00022840"/>
    </source>
</evidence>
<dbReference type="GO" id="GO:0004673">
    <property type="term" value="F:protein histidine kinase activity"/>
    <property type="evidence" value="ECO:0007669"/>
    <property type="project" value="UniProtKB-EC"/>
</dbReference>
<dbReference type="SUPFAM" id="SSF55785">
    <property type="entry name" value="PYP-like sensor domain (PAS domain)"/>
    <property type="match status" value="1"/>
</dbReference>
<accession>A0A3D0WA14</accession>
<evidence type="ECO:0000256" key="2">
    <source>
        <dbReference type="ARBA" id="ARBA00012438"/>
    </source>
</evidence>
<feature type="domain" description="Response regulatory" evidence="9">
    <location>
        <begin position="7"/>
        <end position="124"/>
    </location>
</feature>
<dbReference type="Gene3D" id="3.30.450.20">
    <property type="entry name" value="PAS domain"/>
    <property type="match status" value="1"/>
</dbReference>
<evidence type="ECO:0000313" key="10">
    <source>
        <dbReference type="EMBL" id="HCB75597.1"/>
    </source>
</evidence>
<dbReference type="GO" id="GO:0000160">
    <property type="term" value="P:phosphorelay signal transduction system"/>
    <property type="evidence" value="ECO:0007669"/>
    <property type="project" value="InterPro"/>
</dbReference>
<dbReference type="InterPro" id="IPR013656">
    <property type="entry name" value="PAS_4"/>
</dbReference>
<dbReference type="InterPro" id="IPR001789">
    <property type="entry name" value="Sig_transdc_resp-reg_receiver"/>
</dbReference>
<dbReference type="PANTHER" id="PTHR41523:SF7">
    <property type="entry name" value="HISTIDINE KINASE"/>
    <property type="match status" value="1"/>
</dbReference>
<dbReference type="InterPro" id="IPR036890">
    <property type="entry name" value="HATPase_C_sf"/>
</dbReference>
<dbReference type="EC" id="2.7.13.3" evidence="2"/>
<dbReference type="NCBIfam" id="TIGR00229">
    <property type="entry name" value="sensory_box"/>
    <property type="match status" value="1"/>
</dbReference>
<name>A0A3D0WA14_9SPHN</name>
<dbReference type="SUPFAM" id="SSF55874">
    <property type="entry name" value="ATPase domain of HSP90 chaperone/DNA topoisomerase II/histidine kinase"/>
    <property type="match status" value="1"/>
</dbReference>
<evidence type="ECO:0000256" key="5">
    <source>
        <dbReference type="ARBA" id="ARBA00022741"/>
    </source>
</evidence>
<dbReference type="Gene3D" id="3.40.50.2300">
    <property type="match status" value="2"/>
</dbReference>
<keyword evidence="6" id="KW-0418">Kinase</keyword>
<dbReference type="SMART" id="SM00448">
    <property type="entry name" value="REC"/>
    <property type="match status" value="2"/>
</dbReference>
<sequence>MPPEPVKILAVDDIDENLVALEALLRREDVEFITARSGVEALEALLVHDIALALLDVQMPGMDGFELAELMRGTERTRRVPIIFVTAAGPDERRTFRGYGAGAVDYLFKPLDPHVVRSKVDIFVELARQRHELARQRDDHAAALAKLNAHHDNSPLAYVEIGPDQRITGWSDSAERLFGWRLSEVAGFRPDDLEWLDAGHAGAFGELIGGMIAGHRPRAVHAMRMRNAVGLTLEVECYCSALLDAAGRLASIGIQILDVTERKRAEETQRLLIGELNHRVKNTLASVQAIASQTLRHSTGPSDFAPTFIGRIHALARAHSLLSATTWQGASLRELVEGQLLTGTVAASQLVIDGPDVDLAPEPALHLALVLHELVTNAHKYGALSVPTGTASLRWTRAKGQLLLEWQERGGPPVATPQRRGFGSALIERSLRAEGGGAEAEFAPEGLTWRLRLPSNARLHTAPRPIVAEPAAARPADPLSLTGKRILVVEDEPLVAFDTEYFLSESGFEVVATLDRVADATLILSGEGEIDLVLVDVELADGSGVTVAELARGRGALVLFVTGNCPGEARSLAAGCLAKPYPQRDLLTAIDAIEKTLAGKAPKKLPQSFSLFAQAA</sequence>
<evidence type="ECO:0000313" key="11">
    <source>
        <dbReference type="Proteomes" id="UP000262699"/>
    </source>
</evidence>
<evidence type="ECO:0000256" key="1">
    <source>
        <dbReference type="ARBA" id="ARBA00000085"/>
    </source>
</evidence>
<gene>
    <name evidence="10" type="ORF">DEP91_05405</name>
</gene>
<dbReference type="InterPro" id="IPR011006">
    <property type="entry name" value="CheY-like_superfamily"/>
</dbReference>
<dbReference type="SUPFAM" id="SSF52172">
    <property type="entry name" value="CheY-like"/>
    <property type="match status" value="2"/>
</dbReference>
<dbReference type="Pfam" id="PF00072">
    <property type="entry name" value="Response_reg"/>
    <property type="match status" value="2"/>
</dbReference>
<dbReference type="Gene3D" id="3.30.565.10">
    <property type="entry name" value="Histidine kinase-like ATPase, C-terminal domain"/>
    <property type="match status" value="1"/>
</dbReference>
<evidence type="ECO:0000256" key="6">
    <source>
        <dbReference type="ARBA" id="ARBA00022777"/>
    </source>
</evidence>
<evidence type="ECO:0000259" key="9">
    <source>
        <dbReference type="PROSITE" id="PS50110"/>
    </source>
</evidence>
<dbReference type="Pfam" id="PF08448">
    <property type="entry name" value="PAS_4"/>
    <property type="match status" value="1"/>
</dbReference>
<keyword evidence="7" id="KW-0067">ATP-binding</keyword>
<keyword evidence="3 8" id="KW-0597">Phosphoprotein</keyword>
<dbReference type="GO" id="GO:0005524">
    <property type="term" value="F:ATP binding"/>
    <property type="evidence" value="ECO:0007669"/>
    <property type="project" value="UniProtKB-KW"/>
</dbReference>
<dbReference type="AlphaFoldDB" id="A0A3D0WA14"/>
<feature type="domain" description="Response regulatory" evidence="9">
    <location>
        <begin position="485"/>
        <end position="594"/>
    </location>
</feature>